<proteinExistence type="predicted"/>
<protein>
    <submittedName>
        <fullName evidence="2">Uncharacterized protein</fullName>
    </submittedName>
</protein>
<gene>
    <name evidence="1" type="ORF">PCAR00345_LOCUS9550</name>
    <name evidence="2" type="ORF">PCAR00345_LOCUS9551</name>
</gene>
<name>A0A6S9T0L4_CHRCT</name>
<dbReference type="AlphaFoldDB" id="A0A6S9T0L4"/>
<accession>A0A6S9T0L4</accession>
<dbReference type="EMBL" id="HBIZ01015450">
    <property type="protein sequence ID" value="CAE0756956.1"/>
    <property type="molecule type" value="Transcribed_RNA"/>
</dbReference>
<reference evidence="2" key="1">
    <citation type="submission" date="2021-01" db="EMBL/GenBank/DDBJ databases">
        <authorList>
            <person name="Corre E."/>
            <person name="Pelletier E."/>
            <person name="Niang G."/>
            <person name="Scheremetjew M."/>
            <person name="Finn R."/>
            <person name="Kale V."/>
            <person name="Holt S."/>
            <person name="Cochrane G."/>
            <person name="Meng A."/>
            <person name="Brown T."/>
            <person name="Cohen L."/>
        </authorList>
    </citation>
    <scope>NUCLEOTIDE SEQUENCE</scope>
    <source>
        <strain evidence="2">CCMP645</strain>
    </source>
</reference>
<evidence type="ECO:0000313" key="2">
    <source>
        <dbReference type="EMBL" id="CAE0756957.1"/>
    </source>
</evidence>
<evidence type="ECO:0000313" key="1">
    <source>
        <dbReference type="EMBL" id="CAE0756956.1"/>
    </source>
</evidence>
<dbReference type="EMBL" id="HBIZ01015452">
    <property type="protein sequence ID" value="CAE0756957.1"/>
    <property type="molecule type" value="Transcribed_RNA"/>
</dbReference>
<sequence>MFYFFDFAFPLTLFFPFFSFFGAPSWEARSLRKVSGITGDSNSTTISSSCLRIERGLHLRSEKERSLRTDPPRRHSVVEACDIGGRRGANCLLDTNFLEKLLIFQNLPVEAEPLLGCRQL</sequence>
<organism evidence="2">
    <name type="scientific">Chrysotila carterae</name>
    <name type="common">Marine alga</name>
    <name type="synonym">Syracosphaera carterae</name>
    <dbReference type="NCBI Taxonomy" id="13221"/>
    <lineage>
        <taxon>Eukaryota</taxon>
        <taxon>Haptista</taxon>
        <taxon>Haptophyta</taxon>
        <taxon>Prymnesiophyceae</taxon>
        <taxon>Isochrysidales</taxon>
        <taxon>Isochrysidaceae</taxon>
        <taxon>Chrysotila</taxon>
    </lineage>
</organism>